<dbReference type="PANTHER" id="PTHR42986">
    <property type="entry name" value="BENZALDEHYDE DEHYDROGENASE YFMT"/>
    <property type="match status" value="1"/>
</dbReference>
<dbReference type="InterPro" id="IPR016161">
    <property type="entry name" value="Ald_DH/histidinol_DH"/>
</dbReference>
<dbReference type="AlphaFoldDB" id="A0A165XEU3"/>
<evidence type="ECO:0000256" key="4">
    <source>
        <dbReference type="PROSITE-ProRule" id="PRU10007"/>
    </source>
</evidence>
<evidence type="ECO:0000313" key="7">
    <source>
        <dbReference type="EMBL" id="KZN95949.1"/>
    </source>
</evidence>
<evidence type="ECO:0000313" key="8">
    <source>
        <dbReference type="Proteomes" id="UP000076476"/>
    </source>
</evidence>
<dbReference type="GO" id="GO:0016620">
    <property type="term" value="F:oxidoreductase activity, acting on the aldehyde or oxo group of donors, NAD or NADP as acceptor"/>
    <property type="evidence" value="ECO:0007669"/>
    <property type="project" value="InterPro"/>
</dbReference>
<keyword evidence="2 5" id="KW-0560">Oxidoreductase</keyword>
<dbReference type="PANTHER" id="PTHR42986:SF1">
    <property type="entry name" value="BENZALDEHYDE DEHYDROGENASE YFMT"/>
    <property type="match status" value="1"/>
</dbReference>
<dbReference type="Proteomes" id="UP000076476">
    <property type="component" value="Unassembled WGS sequence"/>
</dbReference>
<dbReference type="EMBL" id="LWBR01000033">
    <property type="protein sequence ID" value="KZN95949.1"/>
    <property type="molecule type" value="Genomic_DNA"/>
</dbReference>
<evidence type="ECO:0000259" key="6">
    <source>
        <dbReference type="Pfam" id="PF00171"/>
    </source>
</evidence>
<dbReference type="Pfam" id="PF00171">
    <property type="entry name" value="Aldedh"/>
    <property type="match status" value="1"/>
</dbReference>
<accession>A0A165XEU3</accession>
<name>A0A165XEU3_9BACI</name>
<organism evidence="7 8">
    <name type="scientific">Aeribacillus pallidus</name>
    <dbReference type="NCBI Taxonomy" id="33936"/>
    <lineage>
        <taxon>Bacteria</taxon>
        <taxon>Bacillati</taxon>
        <taxon>Bacillota</taxon>
        <taxon>Bacilli</taxon>
        <taxon>Bacillales</taxon>
        <taxon>Bacillaceae</taxon>
        <taxon>Aeribacillus</taxon>
    </lineage>
</organism>
<dbReference type="RefSeq" id="WP_063388374.1">
    <property type="nucleotide sequence ID" value="NZ_LWBR01000033.1"/>
</dbReference>
<sequence length="484" mass="52750">MKYANSNKLYINGVWKEGRSDKLYENTNPYNGEVLSTIKLANKNDIDDAYNAALQAQKAWQETDKAEKEAIFEKAIAYMESRFEDIVNLLVEESGSSIMKANIEVGASIATLREASSYPAKMETKTYHSIIPGKENRVSRLPLGVVGVIVPWNFPLVLAMRSVAGAIATGNTVVLKPDLQTYIAGGSVIVEAFEAAGLPKGVLNLVIADIEEIGDYFVEHPIPRLISFTGSTSAGKHIGAIATQNLKKVILELGGNNAFIVLDDADIEQVASAAAFGRFLHQGQICLSVNRIIVDRKIYLPFVETFKAKVQKIKAGDPREKDTFVGPLINRKQVEKVLALIEKSVSQGAKIELEGKVEGNVISPYILTDVTPDMAVAQNEIFGPVASIIPVENEEEAIEVANASIYGLSGAVFSGSLERGLRVADQIHTGMIHVNDQSVNEEAHMPFGGEKSSGLGRFGGEFSFEEFTTVKWTSVQKQPRQFPF</sequence>
<evidence type="ECO:0000256" key="3">
    <source>
        <dbReference type="ARBA" id="ARBA00023027"/>
    </source>
</evidence>
<comment type="similarity">
    <text evidence="1 5">Belongs to the aldehyde dehydrogenase family.</text>
</comment>
<evidence type="ECO:0000256" key="5">
    <source>
        <dbReference type="RuleBase" id="RU003345"/>
    </source>
</evidence>
<dbReference type="Gene3D" id="3.40.605.10">
    <property type="entry name" value="Aldehyde Dehydrogenase, Chain A, domain 1"/>
    <property type="match status" value="1"/>
</dbReference>
<keyword evidence="3" id="KW-0520">NAD</keyword>
<dbReference type="PROSITE" id="PS00687">
    <property type="entry name" value="ALDEHYDE_DEHYDR_GLU"/>
    <property type="match status" value="1"/>
</dbReference>
<dbReference type="STRING" id="33936.AZI98_11210"/>
<protein>
    <submittedName>
        <fullName evidence="7">Aldehyde dehydrogenase</fullName>
    </submittedName>
</protein>
<dbReference type="SUPFAM" id="SSF53720">
    <property type="entry name" value="ALDH-like"/>
    <property type="match status" value="1"/>
</dbReference>
<keyword evidence="8" id="KW-1185">Reference proteome</keyword>
<comment type="caution">
    <text evidence="7">The sequence shown here is derived from an EMBL/GenBank/DDBJ whole genome shotgun (WGS) entry which is preliminary data.</text>
</comment>
<dbReference type="OrthoDB" id="9762913at2"/>
<evidence type="ECO:0000256" key="1">
    <source>
        <dbReference type="ARBA" id="ARBA00009986"/>
    </source>
</evidence>
<feature type="active site" evidence="4">
    <location>
        <position position="252"/>
    </location>
</feature>
<gene>
    <name evidence="7" type="ORF">AZI98_11210</name>
</gene>
<proteinExistence type="inferred from homology"/>
<reference evidence="7 8" key="1">
    <citation type="submission" date="2016-04" db="EMBL/GenBank/DDBJ databases">
        <title>Draft genome sequence of Aeribacillus pallidus 8m3 from petroleum reservoir.</title>
        <authorList>
            <person name="Poltaraus A.B."/>
            <person name="Nazina T.N."/>
            <person name="Tourova T.P."/>
            <person name="Malakho S.M."/>
            <person name="Korshunova A.V."/>
            <person name="Sokolova D.S."/>
        </authorList>
    </citation>
    <scope>NUCLEOTIDE SEQUENCE [LARGE SCALE GENOMIC DNA]</scope>
    <source>
        <strain evidence="7 8">8m3</strain>
    </source>
</reference>
<dbReference type="InterPro" id="IPR016162">
    <property type="entry name" value="Ald_DH_N"/>
</dbReference>
<feature type="domain" description="Aldehyde dehydrogenase" evidence="6">
    <location>
        <begin position="15"/>
        <end position="472"/>
    </location>
</feature>
<evidence type="ECO:0000256" key="2">
    <source>
        <dbReference type="ARBA" id="ARBA00023002"/>
    </source>
</evidence>
<dbReference type="InterPro" id="IPR029510">
    <property type="entry name" value="Ald_DH_CS_GLU"/>
</dbReference>
<dbReference type="InterPro" id="IPR016163">
    <property type="entry name" value="Ald_DH_C"/>
</dbReference>
<dbReference type="InterPro" id="IPR015590">
    <property type="entry name" value="Aldehyde_DH_dom"/>
</dbReference>
<dbReference type="FunFam" id="3.40.309.10:FF:000009">
    <property type="entry name" value="Aldehyde dehydrogenase A"/>
    <property type="match status" value="1"/>
</dbReference>
<dbReference type="Gene3D" id="3.40.309.10">
    <property type="entry name" value="Aldehyde Dehydrogenase, Chain A, domain 2"/>
    <property type="match status" value="1"/>
</dbReference>